<dbReference type="RefSeq" id="WP_142460019.1">
    <property type="nucleotide sequence ID" value="NZ_FXTJ01000008.1"/>
</dbReference>
<dbReference type="AlphaFoldDB" id="A0A521FEU7"/>
<gene>
    <name evidence="2" type="ORF">SAMN06273567_108170</name>
</gene>
<accession>A0A521FEU7</accession>
<feature type="domain" description="SnoaL-like" evidence="1">
    <location>
        <begin position="16"/>
        <end position="138"/>
    </location>
</feature>
<dbReference type="Gene3D" id="3.10.450.50">
    <property type="match status" value="1"/>
</dbReference>
<name>A0A521FEU7_9ACTN</name>
<evidence type="ECO:0000313" key="3">
    <source>
        <dbReference type="Proteomes" id="UP000317484"/>
    </source>
</evidence>
<dbReference type="Proteomes" id="UP000317484">
    <property type="component" value="Unassembled WGS sequence"/>
</dbReference>
<dbReference type="Pfam" id="PF13577">
    <property type="entry name" value="SnoaL_4"/>
    <property type="match status" value="1"/>
</dbReference>
<organism evidence="2 3">
    <name type="scientific">Geodermatophilus aquaeductus</name>
    <dbReference type="NCBI Taxonomy" id="1564161"/>
    <lineage>
        <taxon>Bacteria</taxon>
        <taxon>Bacillati</taxon>
        <taxon>Actinomycetota</taxon>
        <taxon>Actinomycetes</taxon>
        <taxon>Geodermatophilales</taxon>
        <taxon>Geodermatophilaceae</taxon>
        <taxon>Geodermatophilus</taxon>
    </lineage>
</organism>
<dbReference type="InterPro" id="IPR037401">
    <property type="entry name" value="SnoaL-like"/>
</dbReference>
<proteinExistence type="predicted"/>
<dbReference type="SUPFAM" id="SSF54427">
    <property type="entry name" value="NTF2-like"/>
    <property type="match status" value="1"/>
</dbReference>
<evidence type="ECO:0000259" key="1">
    <source>
        <dbReference type="Pfam" id="PF13577"/>
    </source>
</evidence>
<sequence>MTAVSTPLTIEQRLTRVEDRQAIQELGILYGFVMDERDEAGIRRLFTDDATLDSQDGVFSAAGIEDIVTTYLGRFAALGPTNHYSHGHVVRFGDDPDTATGLLAGHAEVVRNGVGMQVALRYKDRYRRVDGEWRFAARLMSYMYYLPSTEYADGFGAPDSVRAYGDRRPADWPEALCSPDGSAWLRDWI</sequence>
<protein>
    <submittedName>
        <fullName evidence="2">SnoaL-like domain-containing protein</fullName>
    </submittedName>
</protein>
<keyword evidence="3" id="KW-1185">Reference proteome</keyword>
<reference evidence="2 3" key="1">
    <citation type="submission" date="2017-05" db="EMBL/GenBank/DDBJ databases">
        <authorList>
            <person name="Varghese N."/>
            <person name="Submissions S."/>
        </authorList>
    </citation>
    <scope>NUCLEOTIDE SEQUENCE [LARGE SCALE GENOMIC DNA]</scope>
    <source>
        <strain evidence="2 3">DSM 46834</strain>
    </source>
</reference>
<dbReference type="InterPro" id="IPR032710">
    <property type="entry name" value="NTF2-like_dom_sf"/>
</dbReference>
<dbReference type="EMBL" id="FXTJ01000008">
    <property type="protein sequence ID" value="SMO94738.1"/>
    <property type="molecule type" value="Genomic_DNA"/>
</dbReference>
<evidence type="ECO:0000313" key="2">
    <source>
        <dbReference type="EMBL" id="SMO94738.1"/>
    </source>
</evidence>